<gene>
    <name evidence="1" type="ORF">MSIBF_A1680010</name>
    <name evidence="2" type="ORF">MSIBF_A2840006</name>
</gene>
<dbReference type="EMBL" id="CCXY01000206">
    <property type="protein sequence ID" value="CEG12872.1"/>
    <property type="molecule type" value="Genomic_DNA"/>
</dbReference>
<evidence type="ECO:0000313" key="2">
    <source>
        <dbReference type="EMBL" id="CEG12872.1"/>
    </source>
</evidence>
<proteinExistence type="predicted"/>
<accession>A0A098E8D0</accession>
<name>A0A098E8D0_9ZZZZ</name>
<dbReference type="EMBL" id="CCXY01000077">
    <property type="protein sequence ID" value="CEG11779.1"/>
    <property type="molecule type" value="Genomic_DNA"/>
</dbReference>
<sequence>MTGVSLPWLLGFIAEKYTQVPEDLGIKIEGSDKNVMVFCNNFMYFNRL</sequence>
<reference evidence="1" key="1">
    <citation type="submission" date="2014-09" db="EMBL/GenBank/DDBJ databases">
        <authorList>
            <person name="Probst J Alexander"/>
        </authorList>
    </citation>
    <scope>NUCLEOTIDE SEQUENCE</scope>
</reference>
<dbReference type="AlphaFoldDB" id="A0A098E8D0"/>
<evidence type="ECO:0000313" key="1">
    <source>
        <dbReference type="EMBL" id="CEG11779.1"/>
    </source>
</evidence>
<protein>
    <submittedName>
        <fullName evidence="1">Uncharacterized protein</fullName>
    </submittedName>
</protein>
<organism evidence="1">
    <name type="scientific">groundwater metagenome</name>
    <dbReference type="NCBI Taxonomy" id="717931"/>
    <lineage>
        <taxon>unclassified sequences</taxon>
        <taxon>metagenomes</taxon>
        <taxon>ecological metagenomes</taxon>
    </lineage>
</organism>